<protein>
    <submittedName>
        <fullName evidence="1">Uncharacterized protein</fullName>
    </submittedName>
</protein>
<reference evidence="1 2" key="1">
    <citation type="journal article" date="2016" name="Mol. Biol. Evol.">
        <title>Comparative Genomics of Early-Diverging Mushroom-Forming Fungi Provides Insights into the Origins of Lignocellulose Decay Capabilities.</title>
        <authorList>
            <person name="Nagy L.G."/>
            <person name="Riley R."/>
            <person name="Tritt A."/>
            <person name="Adam C."/>
            <person name="Daum C."/>
            <person name="Floudas D."/>
            <person name="Sun H."/>
            <person name="Yadav J.S."/>
            <person name="Pangilinan J."/>
            <person name="Larsson K.H."/>
            <person name="Matsuura K."/>
            <person name="Barry K."/>
            <person name="Labutti K."/>
            <person name="Kuo R."/>
            <person name="Ohm R.A."/>
            <person name="Bhattacharya S.S."/>
            <person name="Shirouzu T."/>
            <person name="Yoshinaga Y."/>
            <person name="Martin F.M."/>
            <person name="Grigoriev I.V."/>
            <person name="Hibbett D.S."/>
        </authorList>
    </citation>
    <scope>NUCLEOTIDE SEQUENCE [LARGE SCALE GENOMIC DNA]</scope>
    <source>
        <strain evidence="1 2">HHB10207 ss-3</strain>
    </source>
</reference>
<sequence>MNLAVDVNLNDIQQDPVAFDMWLGQALFEFRQRWSWQTNVWMHRHGLPVWPWIPETDTRRASLKKMRRFALLFNRARRGRRQIAVWREVRWGTAPAMALDFMEAFHHNFGPKGI</sequence>
<dbReference type="EMBL" id="KV428420">
    <property type="protein sequence ID" value="KZT31948.1"/>
    <property type="molecule type" value="Genomic_DNA"/>
</dbReference>
<dbReference type="Proteomes" id="UP000076798">
    <property type="component" value="Unassembled WGS sequence"/>
</dbReference>
<accession>A0A165X8X3</accession>
<evidence type="ECO:0000313" key="2">
    <source>
        <dbReference type="Proteomes" id="UP000076798"/>
    </source>
</evidence>
<organism evidence="1 2">
    <name type="scientific">Sistotremastrum suecicum HHB10207 ss-3</name>
    <dbReference type="NCBI Taxonomy" id="1314776"/>
    <lineage>
        <taxon>Eukaryota</taxon>
        <taxon>Fungi</taxon>
        <taxon>Dikarya</taxon>
        <taxon>Basidiomycota</taxon>
        <taxon>Agaricomycotina</taxon>
        <taxon>Agaricomycetes</taxon>
        <taxon>Sistotremastrales</taxon>
        <taxon>Sistotremastraceae</taxon>
        <taxon>Sistotremastrum</taxon>
    </lineage>
</organism>
<name>A0A165X8X3_9AGAM</name>
<evidence type="ECO:0000313" key="1">
    <source>
        <dbReference type="EMBL" id="KZT31948.1"/>
    </source>
</evidence>
<dbReference type="AlphaFoldDB" id="A0A165X8X3"/>
<keyword evidence="2" id="KW-1185">Reference proteome</keyword>
<gene>
    <name evidence="1" type="ORF">SISSUDRAFT_1038079</name>
</gene>
<proteinExistence type="predicted"/>